<keyword evidence="1" id="KW-1133">Transmembrane helix</keyword>
<dbReference type="InterPro" id="IPR029377">
    <property type="entry name" value="TMEM220"/>
</dbReference>
<sequence>MKIFNGLFCALFVVSAALQYNDEDPFLWIPIYLYAAWLCYLAINKRYPAKGYLLGLVVYVGYAIYLLLIRHEVIYWFEHERASALVQRMEADQPWIEETRELGGLLILIIVLGINWIGFRKKAVTPS</sequence>
<feature type="transmembrane region" description="Helical" evidence="1">
    <location>
        <begin position="102"/>
        <end position="119"/>
    </location>
</feature>
<feature type="transmembrane region" description="Helical" evidence="1">
    <location>
        <begin position="26"/>
        <end position="44"/>
    </location>
</feature>
<dbReference type="Proteomes" id="UP000190541">
    <property type="component" value="Unassembled WGS sequence"/>
</dbReference>
<organism evidence="2 3">
    <name type="scientific">Parapedobacter luteus</name>
    <dbReference type="NCBI Taxonomy" id="623280"/>
    <lineage>
        <taxon>Bacteria</taxon>
        <taxon>Pseudomonadati</taxon>
        <taxon>Bacteroidota</taxon>
        <taxon>Sphingobacteriia</taxon>
        <taxon>Sphingobacteriales</taxon>
        <taxon>Sphingobacteriaceae</taxon>
        <taxon>Parapedobacter</taxon>
    </lineage>
</organism>
<keyword evidence="3" id="KW-1185">Reference proteome</keyword>
<evidence type="ECO:0000313" key="2">
    <source>
        <dbReference type="EMBL" id="SKB97590.1"/>
    </source>
</evidence>
<keyword evidence="1" id="KW-0472">Membrane</keyword>
<gene>
    <name evidence="2" type="ORF">SAMN05660226_04100</name>
</gene>
<protein>
    <submittedName>
        <fullName evidence="2">Transmembrane family 220, helix</fullName>
    </submittedName>
</protein>
<evidence type="ECO:0000256" key="1">
    <source>
        <dbReference type="SAM" id="Phobius"/>
    </source>
</evidence>
<evidence type="ECO:0000313" key="3">
    <source>
        <dbReference type="Proteomes" id="UP000190541"/>
    </source>
</evidence>
<dbReference type="OrthoDB" id="329078at2"/>
<feature type="transmembrane region" description="Helical" evidence="1">
    <location>
        <begin position="51"/>
        <end position="69"/>
    </location>
</feature>
<keyword evidence="1 2" id="KW-0812">Transmembrane</keyword>
<accession>A0A1T5FN80</accession>
<proteinExistence type="predicted"/>
<reference evidence="2 3" key="1">
    <citation type="submission" date="2017-02" db="EMBL/GenBank/DDBJ databases">
        <authorList>
            <person name="Peterson S.W."/>
        </authorList>
    </citation>
    <scope>NUCLEOTIDE SEQUENCE [LARGE SCALE GENOMIC DNA]</scope>
    <source>
        <strain evidence="2 3">DSM 22899</strain>
    </source>
</reference>
<dbReference type="EMBL" id="FUYS01000019">
    <property type="protein sequence ID" value="SKB97590.1"/>
    <property type="molecule type" value="Genomic_DNA"/>
</dbReference>
<name>A0A1T5FN80_9SPHI</name>
<dbReference type="AlphaFoldDB" id="A0A1T5FN80"/>
<dbReference type="Pfam" id="PF15071">
    <property type="entry name" value="TMEM220"/>
    <property type="match status" value="1"/>
</dbReference>
<dbReference type="STRING" id="623280.SAMN05660226_04100"/>
<dbReference type="RefSeq" id="WP_079718709.1">
    <property type="nucleotide sequence ID" value="NZ_FUYS01000019.1"/>
</dbReference>